<dbReference type="EMBL" id="JAGGNH010000009">
    <property type="protein sequence ID" value="KAJ0963406.1"/>
    <property type="molecule type" value="Genomic_DNA"/>
</dbReference>
<accession>A0A9D5H4X2</accession>
<comment type="caution">
    <text evidence="3">The sequence shown here is derived from an EMBL/GenBank/DDBJ whole genome shotgun (WGS) entry which is preliminary data.</text>
</comment>
<protein>
    <recommendedName>
        <fullName evidence="5">Pentatricopeptide repeat-containing protein</fullName>
    </recommendedName>
</protein>
<dbReference type="Pfam" id="PF01535">
    <property type="entry name" value="PPR"/>
    <property type="match status" value="3"/>
</dbReference>
<name>A0A9D5H4X2_9LILI</name>
<dbReference type="InterPro" id="IPR011990">
    <property type="entry name" value="TPR-like_helical_dom_sf"/>
</dbReference>
<dbReference type="InterPro" id="IPR046960">
    <property type="entry name" value="PPR_At4g14850-like_plant"/>
</dbReference>
<feature type="repeat" description="PPR" evidence="2">
    <location>
        <begin position="139"/>
        <end position="173"/>
    </location>
</feature>
<organism evidence="3 4">
    <name type="scientific">Dioscorea zingiberensis</name>
    <dbReference type="NCBI Taxonomy" id="325984"/>
    <lineage>
        <taxon>Eukaryota</taxon>
        <taxon>Viridiplantae</taxon>
        <taxon>Streptophyta</taxon>
        <taxon>Embryophyta</taxon>
        <taxon>Tracheophyta</taxon>
        <taxon>Spermatophyta</taxon>
        <taxon>Magnoliopsida</taxon>
        <taxon>Liliopsida</taxon>
        <taxon>Dioscoreales</taxon>
        <taxon>Dioscoreaceae</taxon>
        <taxon>Dioscorea</taxon>
    </lineage>
</organism>
<dbReference type="PROSITE" id="PS51375">
    <property type="entry name" value="PPR"/>
    <property type="match status" value="2"/>
</dbReference>
<feature type="repeat" description="PPR" evidence="2">
    <location>
        <begin position="337"/>
        <end position="371"/>
    </location>
</feature>
<sequence length="525" mass="56915">MQAFSSLFRRSSIHGPCKPPECLAAQHLLGEMPHRNSTRLNALLSAHVRDKDPSSALLLFFQMHRHSIPLDGFSFNPVLAACTALPAAGSHLGRQVHALMLKTACASELIPATSLLDMYSKCGLSGDAVAVFDEMPERDIITWNALLSCFISNGHAQRAINTFSSMVKNRVQFTGFTVSTVLKACASLLSHSQGLQLHGLAVVTGCLHSLVTATSLVDFYSSCGMVVQAIQVFTGFDCPKDSKMCNTLLSGFVQNQRYNEAFKLLGQTTPNTVGLTCALTACSETLNLEYGKQIHCAVLRHDFNSETILCNALVNMYAKCGEIHSAHSAFSLIEEKNVVSWTCIIDAYGRHGHGSEALELFKEMESAEGSPTGVLPNAVTFLSVLSACGHSGIIDEGRKCLNLMRDKYGIEPGPEHYACFIDMLGKAGRIEEAWDVYSRVAGEGRLNVGVCVAMLNGCKVCMDLERSEVVAQHLMELGEDRAGVYILLSNFYAANGRWEGAENIRKVMGYRGLSKVVGSSQIAIG</sequence>
<dbReference type="Pfam" id="PF13041">
    <property type="entry name" value="PPR_2"/>
    <property type="match status" value="2"/>
</dbReference>
<evidence type="ECO:0008006" key="5">
    <source>
        <dbReference type="Google" id="ProtNLM"/>
    </source>
</evidence>
<gene>
    <name evidence="3" type="ORF">J5N97_028528</name>
</gene>
<dbReference type="GO" id="GO:0009451">
    <property type="term" value="P:RNA modification"/>
    <property type="evidence" value="ECO:0007669"/>
    <property type="project" value="InterPro"/>
</dbReference>
<evidence type="ECO:0000256" key="2">
    <source>
        <dbReference type="PROSITE-ProRule" id="PRU00708"/>
    </source>
</evidence>
<dbReference type="OrthoDB" id="428771at2759"/>
<keyword evidence="1" id="KW-0677">Repeat</keyword>
<dbReference type="PANTHER" id="PTHR24015">
    <property type="entry name" value="OS07G0578800 PROTEIN-RELATED"/>
    <property type="match status" value="1"/>
</dbReference>
<dbReference type="Gene3D" id="1.25.40.10">
    <property type="entry name" value="Tetratricopeptide repeat domain"/>
    <property type="match status" value="4"/>
</dbReference>
<dbReference type="AlphaFoldDB" id="A0A9D5H4X2"/>
<keyword evidence="4" id="KW-1185">Reference proteome</keyword>
<evidence type="ECO:0000313" key="4">
    <source>
        <dbReference type="Proteomes" id="UP001085076"/>
    </source>
</evidence>
<dbReference type="Proteomes" id="UP001085076">
    <property type="component" value="Miscellaneous, Linkage group lg09"/>
</dbReference>
<evidence type="ECO:0000313" key="3">
    <source>
        <dbReference type="EMBL" id="KAJ0963406.1"/>
    </source>
</evidence>
<dbReference type="GO" id="GO:0003723">
    <property type="term" value="F:RNA binding"/>
    <property type="evidence" value="ECO:0007669"/>
    <property type="project" value="InterPro"/>
</dbReference>
<dbReference type="PANTHER" id="PTHR24015:SF1923">
    <property type="entry name" value="OS03G0624800 PROTEIN"/>
    <property type="match status" value="1"/>
</dbReference>
<dbReference type="InterPro" id="IPR046848">
    <property type="entry name" value="E_motif"/>
</dbReference>
<proteinExistence type="predicted"/>
<reference evidence="3" key="2">
    <citation type="journal article" date="2022" name="Hortic Res">
        <title>The genome of Dioscorea zingiberensis sheds light on the biosynthesis, origin and evolution of the medicinally important diosgenin saponins.</title>
        <authorList>
            <person name="Li Y."/>
            <person name="Tan C."/>
            <person name="Li Z."/>
            <person name="Guo J."/>
            <person name="Li S."/>
            <person name="Chen X."/>
            <person name="Wang C."/>
            <person name="Dai X."/>
            <person name="Yang H."/>
            <person name="Song W."/>
            <person name="Hou L."/>
            <person name="Xu J."/>
            <person name="Tong Z."/>
            <person name="Xu A."/>
            <person name="Yuan X."/>
            <person name="Wang W."/>
            <person name="Yang Q."/>
            <person name="Chen L."/>
            <person name="Sun Z."/>
            <person name="Wang K."/>
            <person name="Pan B."/>
            <person name="Chen J."/>
            <person name="Bao Y."/>
            <person name="Liu F."/>
            <person name="Qi X."/>
            <person name="Gang D.R."/>
            <person name="Wen J."/>
            <person name="Li J."/>
        </authorList>
    </citation>
    <scope>NUCLEOTIDE SEQUENCE</scope>
    <source>
        <strain evidence="3">Dzin_1.0</strain>
    </source>
</reference>
<dbReference type="FunFam" id="1.25.40.10:FF:000382">
    <property type="entry name" value="Pentatricopeptide repeat-containing protein"/>
    <property type="match status" value="1"/>
</dbReference>
<evidence type="ECO:0000256" key="1">
    <source>
        <dbReference type="ARBA" id="ARBA00022737"/>
    </source>
</evidence>
<dbReference type="Pfam" id="PF20431">
    <property type="entry name" value="E_motif"/>
    <property type="match status" value="1"/>
</dbReference>
<dbReference type="FunFam" id="1.25.40.10:FF:000439">
    <property type="entry name" value="Pentatricopeptide repeat-containing protein mitochondrial"/>
    <property type="match status" value="1"/>
</dbReference>
<dbReference type="FunFam" id="1.25.40.10:FF:000877">
    <property type="entry name" value="Pentatricopeptide repeat-containing protein mitochondrial"/>
    <property type="match status" value="1"/>
</dbReference>
<dbReference type="InterPro" id="IPR002885">
    <property type="entry name" value="PPR_rpt"/>
</dbReference>
<reference evidence="3" key="1">
    <citation type="submission" date="2021-03" db="EMBL/GenBank/DDBJ databases">
        <authorList>
            <person name="Li Z."/>
            <person name="Yang C."/>
        </authorList>
    </citation>
    <scope>NUCLEOTIDE SEQUENCE</scope>
    <source>
        <strain evidence="3">Dzin_1.0</strain>
        <tissue evidence="3">Leaf</tissue>
    </source>
</reference>
<dbReference type="NCBIfam" id="TIGR00756">
    <property type="entry name" value="PPR"/>
    <property type="match status" value="5"/>
</dbReference>